<evidence type="ECO:0000259" key="1">
    <source>
        <dbReference type="Pfam" id="PF07727"/>
    </source>
</evidence>
<sequence>MVTRSKNGIFKLKAFQVSKHPMPTVVEPTCASQALKHIVWKQAMSDEFNALMKNGTWSLVPPQPHYNVIRNKWVFRIKRNTDGSIARHKARMVAKGFHQRPGLDFKETFSPVIKPQTIKIVLCLALSRNWSICHMDVNNAFLHGLITEEIYMSQPAGFVHPTFPHHVCKLHKALYSLKQAPRAWFHALKIFLVQYGFQNSKTDTSLFIYSAGSCIIYFLVYVDDILLTENDLTFLHNFKYALAEEFSLKDLGFPNHFLGIEILTTAQGLFLTQHHYIRQLLERANMTDSKPVSTPMSSSFSLVISLDSSTCDAHLYRNLVGALHYLSLTRPDIAFSVNKLSQSMQALTTTHMQALKRILRYLKLTVDHGLHLTKSPTLSLTAFCDAVFHSRTKHLAIDYHFVCDLVSQNKLKVAHVPSSHQLADLLTKPLSSSRHDFLKNKIGVVDFASILRGHVGILSNC</sequence>
<accession>A0A151RJ84</accession>
<dbReference type="AlphaFoldDB" id="A0A151RJ84"/>
<organism evidence="2 3">
    <name type="scientific">Cajanus cajan</name>
    <name type="common">Pigeon pea</name>
    <name type="synonym">Cajanus indicus</name>
    <dbReference type="NCBI Taxonomy" id="3821"/>
    <lineage>
        <taxon>Eukaryota</taxon>
        <taxon>Viridiplantae</taxon>
        <taxon>Streptophyta</taxon>
        <taxon>Embryophyta</taxon>
        <taxon>Tracheophyta</taxon>
        <taxon>Spermatophyta</taxon>
        <taxon>Magnoliopsida</taxon>
        <taxon>eudicotyledons</taxon>
        <taxon>Gunneridae</taxon>
        <taxon>Pentapetalae</taxon>
        <taxon>rosids</taxon>
        <taxon>fabids</taxon>
        <taxon>Fabales</taxon>
        <taxon>Fabaceae</taxon>
        <taxon>Papilionoideae</taxon>
        <taxon>50 kb inversion clade</taxon>
        <taxon>NPAAA clade</taxon>
        <taxon>indigoferoid/millettioid clade</taxon>
        <taxon>Phaseoleae</taxon>
        <taxon>Cajanus</taxon>
    </lineage>
</organism>
<dbReference type="InterPro" id="IPR013103">
    <property type="entry name" value="RVT_2"/>
</dbReference>
<name>A0A151RJ84_CAJCA</name>
<dbReference type="Gramene" id="C.cajan_36225.t">
    <property type="protein sequence ID" value="C.cajan_36225.t"/>
    <property type="gene ID" value="C.cajan_36225"/>
</dbReference>
<dbReference type="EMBL" id="KQ483710">
    <property type="protein sequence ID" value="KYP42598.1"/>
    <property type="molecule type" value="Genomic_DNA"/>
</dbReference>
<dbReference type="OMA" id="SESHWQA"/>
<feature type="domain" description="Reverse transcriptase Ty1/copia-type" evidence="1">
    <location>
        <begin position="55"/>
        <end position="297"/>
    </location>
</feature>
<protein>
    <submittedName>
        <fullName evidence="2">Retrovirus-related Pol polyprotein from transposon TNT 1-94</fullName>
    </submittedName>
</protein>
<dbReference type="CDD" id="cd09272">
    <property type="entry name" value="RNase_HI_RT_Ty1"/>
    <property type="match status" value="1"/>
</dbReference>
<dbReference type="SUPFAM" id="SSF56672">
    <property type="entry name" value="DNA/RNA polymerases"/>
    <property type="match status" value="1"/>
</dbReference>
<dbReference type="Pfam" id="PF07727">
    <property type="entry name" value="RVT_2"/>
    <property type="match status" value="1"/>
</dbReference>
<dbReference type="InterPro" id="IPR043502">
    <property type="entry name" value="DNA/RNA_pol_sf"/>
</dbReference>
<proteinExistence type="predicted"/>
<dbReference type="Proteomes" id="UP000075243">
    <property type="component" value="Unassembled WGS sequence"/>
</dbReference>
<dbReference type="PANTHER" id="PTHR11439">
    <property type="entry name" value="GAG-POL-RELATED RETROTRANSPOSON"/>
    <property type="match status" value="1"/>
</dbReference>
<evidence type="ECO:0000313" key="2">
    <source>
        <dbReference type="EMBL" id="KYP42598.1"/>
    </source>
</evidence>
<keyword evidence="3" id="KW-1185">Reference proteome</keyword>
<reference evidence="2" key="1">
    <citation type="journal article" date="2012" name="Nat. Biotechnol.">
        <title>Draft genome sequence of pigeonpea (Cajanus cajan), an orphan legume crop of resource-poor farmers.</title>
        <authorList>
            <person name="Varshney R.K."/>
            <person name="Chen W."/>
            <person name="Li Y."/>
            <person name="Bharti A.K."/>
            <person name="Saxena R.K."/>
            <person name="Schlueter J.A."/>
            <person name="Donoghue M.T."/>
            <person name="Azam S."/>
            <person name="Fan G."/>
            <person name="Whaley A.M."/>
            <person name="Farmer A.D."/>
            <person name="Sheridan J."/>
            <person name="Iwata A."/>
            <person name="Tuteja R."/>
            <person name="Penmetsa R.V."/>
            <person name="Wu W."/>
            <person name="Upadhyaya H.D."/>
            <person name="Yang S.P."/>
            <person name="Shah T."/>
            <person name="Saxena K.B."/>
            <person name="Michael T."/>
            <person name="McCombie W.R."/>
            <person name="Yang B."/>
            <person name="Zhang G."/>
            <person name="Yang H."/>
            <person name="Wang J."/>
            <person name="Spillane C."/>
            <person name="Cook D.R."/>
            <person name="May G.D."/>
            <person name="Xu X."/>
            <person name="Jackson S.A."/>
        </authorList>
    </citation>
    <scope>NUCLEOTIDE SEQUENCE [LARGE SCALE GENOMIC DNA]</scope>
</reference>
<dbReference type="PANTHER" id="PTHR11439:SF455">
    <property type="entry name" value="RLK (RECEPTOR-LIKE PROTEIN KINASE) 8, PUTATIVE-RELATED"/>
    <property type="match status" value="1"/>
</dbReference>
<gene>
    <name evidence="2" type="ORF">KK1_036006</name>
</gene>
<evidence type="ECO:0000313" key="3">
    <source>
        <dbReference type="Proteomes" id="UP000075243"/>
    </source>
</evidence>